<proteinExistence type="predicted"/>
<dbReference type="SUPFAM" id="SSF52540">
    <property type="entry name" value="P-loop containing nucleoside triphosphate hydrolases"/>
    <property type="match status" value="1"/>
</dbReference>
<accession>A0A315ET34</accession>
<dbReference type="AlphaFoldDB" id="A0A315ET34"/>
<evidence type="ECO:0000259" key="1">
    <source>
        <dbReference type="Pfam" id="PF02463"/>
    </source>
</evidence>
<feature type="domain" description="RecF/RecN/SMC N-terminal" evidence="1">
    <location>
        <begin position="5"/>
        <end position="286"/>
    </location>
</feature>
<dbReference type="Pfam" id="PF02463">
    <property type="entry name" value="SMC_N"/>
    <property type="match status" value="1"/>
</dbReference>
<evidence type="ECO:0000313" key="3">
    <source>
        <dbReference type="Proteomes" id="UP000251341"/>
    </source>
</evidence>
<reference evidence="2 3" key="1">
    <citation type="submission" date="2017-04" db="EMBL/GenBank/DDBJ databases">
        <title>Unexpected and diverse lifestyles within the genus Limnohabitans.</title>
        <authorList>
            <person name="Kasalicky V."/>
            <person name="Mehrshad M."/>
            <person name="Andrei S.-A."/>
            <person name="Salcher M."/>
            <person name="Kratochvilova H."/>
            <person name="Simek K."/>
            <person name="Ghai R."/>
        </authorList>
    </citation>
    <scope>NUCLEOTIDE SEQUENCE [LARGE SCALE GENOMIC DNA]</scope>
    <source>
        <strain evidence="2 3">MWH-C5</strain>
    </source>
</reference>
<dbReference type="PANTHER" id="PTHR32182:SF22">
    <property type="entry name" value="ATP-DEPENDENT ENDONUCLEASE, OLD FAMILY-RELATED"/>
    <property type="match status" value="1"/>
</dbReference>
<dbReference type="GO" id="GO:0006302">
    <property type="term" value="P:double-strand break repair"/>
    <property type="evidence" value="ECO:0007669"/>
    <property type="project" value="TreeGrafter"/>
</dbReference>
<gene>
    <name evidence="2" type="ORF">B9Z44_10665</name>
</gene>
<dbReference type="PANTHER" id="PTHR32182">
    <property type="entry name" value="DNA REPLICATION AND REPAIR PROTEIN RECF"/>
    <property type="match status" value="1"/>
</dbReference>
<comment type="caution">
    <text evidence="2">The sequence shown here is derived from an EMBL/GenBank/DDBJ whole genome shotgun (WGS) entry which is preliminary data.</text>
</comment>
<evidence type="ECO:0000313" key="2">
    <source>
        <dbReference type="EMBL" id="PUE59998.1"/>
    </source>
</evidence>
<protein>
    <recommendedName>
        <fullName evidence="1">RecF/RecN/SMC N-terminal domain-containing protein</fullName>
    </recommendedName>
</protein>
<organism evidence="2 3">
    <name type="scientific">Limnohabitans curvus</name>
    <dbReference type="NCBI Taxonomy" id="323423"/>
    <lineage>
        <taxon>Bacteria</taxon>
        <taxon>Pseudomonadati</taxon>
        <taxon>Pseudomonadota</taxon>
        <taxon>Betaproteobacteria</taxon>
        <taxon>Burkholderiales</taxon>
        <taxon>Comamonadaceae</taxon>
        <taxon>Limnohabitans</taxon>
    </lineage>
</organism>
<dbReference type="GO" id="GO:0000731">
    <property type="term" value="P:DNA synthesis involved in DNA repair"/>
    <property type="evidence" value="ECO:0007669"/>
    <property type="project" value="TreeGrafter"/>
</dbReference>
<name>A0A315ET34_9BURK</name>
<dbReference type="EMBL" id="NESP01000001">
    <property type="protein sequence ID" value="PUE59998.1"/>
    <property type="molecule type" value="Genomic_DNA"/>
</dbReference>
<dbReference type="Proteomes" id="UP000251341">
    <property type="component" value="Unassembled WGS sequence"/>
</dbReference>
<dbReference type="RefSeq" id="WP_108402432.1">
    <property type="nucleotide sequence ID" value="NZ_NESP01000001.1"/>
</dbReference>
<sequence length="533" mass="58509">MHLLNCQIKQFRKFFDLTISDIPASAKLVILAGPNGSGKSSLFDALLLKYRMDTSSGWNNDTNYYDRPQQNASGLSSRISLATDADAKGKFTRGSLYVRSAYRNDHEFSTSTLKRQGAILDNITLSRLIEPDATVSNNYQRLASQAMEDVFVNEAVTTTMGDYREKLIGEVQEPLKRLFPDLTFTGIGNPLDNGTFQFDKGTSKGFDYKNLSGGEKASFDLILDFVVKRRSYMDTIYCIDEPENHMNTRLQGALLGELVSLLPGNSQLWIASHSIGMMRKAREMYDADPATVAFIDFSGHDFDHVVTLSPSKPTRAFWQGVMHIALDDLSSLVAPKQVIICEGNPTGAVPGKNAEHDARIYGSIFGNEIPDATFISAGNSKEVQNDFIGLATVLPKLASGMKIIRLIDLDDHAPNDVLAFKNEGITVLSLRHLEAYLYDDEVLTALCISLGKPEKAADLIAAKNVAIDSVKSQGHPADDIKKAAGAIYVEAKKILSLTQVGNDAPAFARNTLSKLIKPGMTIYEKLRMDVFGV</sequence>
<dbReference type="InterPro" id="IPR003395">
    <property type="entry name" value="RecF/RecN/SMC_N"/>
</dbReference>
<dbReference type="Gene3D" id="3.40.50.300">
    <property type="entry name" value="P-loop containing nucleotide triphosphate hydrolases"/>
    <property type="match status" value="1"/>
</dbReference>
<keyword evidence="3" id="KW-1185">Reference proteome</keyword>
<dbReference type="InterPro" id="IPR027417">
    <property type="entry name" value="P-loop_NTPase"/>
</dbReference>